<evidence type="ECO:0000313" key="2">
    <source>
        <dbReference type="Proteomes" id="UP001558850"/>
    </source>
</evidence>
<reference evidence="1" key="1">
    <citation type="submission" date="2024-07" db="EMBL/GenBank/DDBJ databases">
        <title>A survey of Mimosa microsymbionts across Brazilian biomes reveals a high diversity of Paraburkholderia nodulating endemic species, but also that Cupriavidus is common as a symbiont of widespread species.</title>
        <authorList>
            <person name="Rouws L."/>
            <person name="Barauna A."/>
            <person name="Beukes C."/>
            <person name="Rouws J.R.C."/>
            <person name="De Faria S.M."/>
            <person name="Gross E."/>
            <person name="Bueno Dos Reis Junior F."/>
            <person name="Simon M.F."/>
            <person name="Maluk M."/>
            <person name="Odee D.W."/>
            <person name="Kenicer G."/>
            <person name="Young J.P.W."/>
            <person name="Reis V.M."/>
            <person name="Zilli J."/>
            <person name="James E.K."/>
        </authorList>
    </citation>
    <scope>NUCLEOTIDE SEQUENCE</scope>
    <source>
        <strain evidence="1">EG181B</strain>
    </source>
</reference>
<organism evidence="1 2">
    <name type="scientific">Paraburkholderia phymatum</name>
    <dbReference type="NCBI Taxonomy" id="148447"/>
    <lineage>
        <taxon>Bacteria</taxon>
        <taxon>Pseudomonadati</taxon>
        <taxon>Pseudomonadota</taxon>
        <taxon>Betaproteobacteria</taxon>
        <taxon>Burkholderiales</taxon>
        <taxon>Burkholderiaceae</taxon>
        <taxon>Paraburkholderia</taxon>
    </lineage>
</organism>
<dbReference type="EMBL" id="JBFRCH010000052">
    <property type="protein sequence ID" value="MEX3937425.1"/>
    <property type="molecule type" value="Genomic_DNA"/>
</dbReference>
<evidence type="ECO:0000313" key="1">
    <source>
        <dbReference type="EMBL" id="MEX3937425.1"/>
    </source>
</evidence>
<gene>
    <name evidence="1" type="ORF">AB4Y32_37815</name>
</gene>
<accession>A0ACC6UCM0</accession>
<name>A0ACC6UCM0_9BURK</name>
<dbReference type="Proteomes" id="UP001558850">
    <property type="component" value="Unassembled WGS sequence"/>
</dbReference>
<proteinExistence type="predicted"/>
<comment type="caution">
    <text evidence="1">The sequence shown here is derived from an EMBL/GenBank/DDBJ whole genome shotgun (WGS) entry which is preliminary data.</text>
</comment>
<keyword evidence="2" id="KW-1185">Reference proteome</keyword>
<protein>
    <submittedName>
        <fullName evidence="1">Uncharacterized protein</fullName>
    </submittedName>
</protein>
<sequence length="162" mass="18029">MDSSASTWLTRYPAFRDALHHGATRFGALPLPAKMAAMRRTHADAWSYHGIAPYIDDVAASYVEMFAHQVDEAVTEHLAAQFGDGDEAKAAARAQLDALAREVPVMRYPAIARPPCLLSTGNAVIMEGWMRYFFYRARGDTTIPLLAVDWPRFDAQLQLCRA</sequence>